<evidence type="ECO:0000313" key="3">
    <source>
        <dbReference type="Proteomes" id="UP000198878"/>
    </source>
</evidence>
<gene>
    <name evidence="2" type="ORF">SAMN05421837_108423</name>
</gene>
<dbReference type="EMBL" id="FNUJ01000008">
    <property type="protein sequence ID" value="SEF35828.1"/>
    <property type="molecule type" value="Genomic_DNA"/>
</dbReference>
<evidence type="ECO:0008006" key="4">
    <source>
        <dbReference type="Google" id="ProtNLM"/>
    </source>
</evidence>
<dbReference type="AlphaFoldDB" id="A0A1H5RDX4"/>
<feature type="chain" id="PRO_5011662534" description="Ig-like domain-containing protein" evidence="1">
    <location>
        <begin position="24"/>
        <end position="115"/>
    </location>
</feature>
<dbReference type="RefSeq" id="WP_086673248.1">
    <property type="nucleotide sequence ID" value="NZ_FNUJ01000008.1"/>
</dbReference>
<accession>A0A1H5RDX4</accession>
<proteinExistence type="predicted"/>
<name>A0A1H5RDX4_9PSEU</name>
<evidence type="ECO:0000313" key="2">
    <source>
        <dbReference type="EMBL" id="SEF35828.1"/>
    </source>
</evidence>
<keyword evidence="1" id="KW-0732">Signal</keyword>
<organism evidence="2 3">
    <name type="scientific">Amycolatopsis pretoriensis</name>
    <dbReference type="NCBI Taxonomy" id="218821"/>
    <lineage>
        <taxon>Bacteria</taxon>
        <taxon>Bacillati</taxon>
        <taxon>Actinomycetota</taxon>
        <taxon>Actinomycetes</taxon>
        <taxon>Pseudonocardiales</taxon>
        <taxon>Pseudonocardiaceae</taxon>
        <taxon>Amycolatopsis</taxon>
    </lineage>
</organism>
<keyword evidence="3" id="KW-1185">Reference proteome</keyword>
<dbReference type="OrthoDB" id="3638561at2"/>
<reference evidence="3" key="1">
    <citation type="submission" date="2016-10" db="EMBL/GenBank/DDBJ databases">
        <authorList>
            <person name="Varghese N."/>
            <person name="Submissions S."/>
        </authorList>
    </citation>
    <scope>NUCLEOTIDE SEQUENCE [LARGE SCALE GENOMIC DNA]</scope>
    <source>
        <strain evidence="3">DSM 44654</strain>
    </source>
</reference>
<protein>
    <recommendedName>
        <fullName evidence="4">Ig-like domain-containing protein</fullName>
    </recommendedName>
</protein>
<feature type="signal peptide" evidence="1">
    <location>
        <begin position="1"/>
        <end position="23"/>
    </location>
</feature>
<dbReference type="Proteomes" id="UP000198878">
    <property type="component" value="Unassembled WGS sequence"/>
</dbReference>
<evidence type="ECO:0000256" key="1">
    <source>
        <dbReference type="SAM" id="SignalP"/>
    </source>
</evidence>
<sequence length="115" mass="12035">MVKKALIGLMTAGALLSAAPAHADQAVVWSLTQFTEPAGQVQAVVFSEWEVGCTPSGPVTSRGFTAPLQWTKDGEWGRFAGYATAVERPGKYLAVFPCADGRTATGSFTVTQPTG</sequence>